<comment type="caution">
    <text evidence="1">The sequence shown here is derived from an EMBL/GenBank/DDBJ whole genome shotgun (WGS) entry which is preliminary data.</text>
</comment>
<sequence>MLCLAEKSLFWEVILGKSCLKGAQQCSYHEFHCNQVIHTNVHLSSHVGNFPSHHASL</sequence>
<protein>
    <recommendedName>
        <fullName evidence="3">C2H2-type domain-containing protein</fullName>
    </recommendedName>
</protein>
<evidence type="ECO:0000313" key="1">
    <source>
        <dbReference type="EMBL" id="KAG5521129.1"/>
    </source>
</evidence>
<gene>
    <name evidence="1" type="ORF">RHGRI_033624</name>
</gene>
<dbReference type="EMBL" id="JACTNZ010000012">
    <property type="protein sequence ID" value="KAG5521129.1"/>
    <property type="molecule type" value="Genomic_DNA"/>
</dbReference>
<proteinExistence type="predicted"/>
<evidence type="ECO:0000313" key="2">
    <source>
        <dbReference type="Proteomes" id="UP000823749"/>
    </source>
</evidence>
<evidence type="ECO:0008006" key="3">
    <source>
        <dbReference type="Google" id="ProtNLM"/>
    </source>
</evidence>
<keyword evidence="2" id="KW-1185">Reference proteome</keyword>
<dbReference type="Proteomes" id="UP000823749">
    <property type="component" value="Chromosome 12"/>
</dbReference>
<dbReference type="AlphaFoldDB" id="A0AAV6I1T5"/>
<name>A0AAV6I1T5_9ERIC</name>
<reference evidence="1" key="1">
    <citation type="submission" date="2020-08" db="EMBL/GenBank/DDBJ databases">
        <title>Plant Genome Project.</title>
        <authorList>
            <person name="Zhang R.-G."/>
        </authorList>
    </citation>
    <scope>NUCLEOTIDE SEQUENCE</scope>
    <source>
        <strain evidence="1">WSP0</strain>
        <tissue evidence="1">Leaf</tissue>
    </source>
</reference>
<organism evidence="1 2">
    <name type="scientific">Rhododendron griersonianum</name>
    <dbReference type="NCBI Taxonomy" id="479676"/>
    <lineage>
        <taxon>Eukaryota</taxon>
        <taxon>Viridiplantae</taxon>
        <taxon>Streptophyta</taxon>
        <taxon>Embryophyta</taxon>
        <taxon>Tracheophyta</taxon>
        <taxon>Spermatophyta</taxon>
        <taxon>Magnoliopsida</taxon>
        <taxon>eudicotyledons</taxon>
        <taxon>Gunneridae</taxon>
        <taxon>Pentapetalae</taxon>
        <taxon>asterids</taxon>
        <taxon>Ericales</taxon>
        <taxon>Ericaceae</taxon>
        <taxon>Ericoideae</taxon>
        <taxon>Rhodoreae</taxon>
        <taxon>Rhododendron</taxon>
    </lineage>
</organism>
<accession>A0AAV6I1T5</accession>